<keyword evidence="6 11" id="KW-0798">TonB box</keyword>
<dbReference type="InterPro" id="IPR008969">
    <property type="entry name" value="CarboxyPept-like_regulatory"/>
</dbReference>
<evidence type="ECO:0000256" key="1">
    <source>
        <dbReference type="ARBA" id="ARBA00004571"/>
    </source>
</evidence>
<dbReference type="PROSITE" id="PS52016">
    <property type="entry name" value="TONB_DEPENDENT_REC_3"/>
    <property type="match status" value="1"/>
</dbReference>
<proteinExistence type="inferred from homology"/>
<evidence type="ECO:0000256" key="2">
    <source>
        <dbReference type="ARBA" id="ARBA00022448"/>
    </source>
</evidence>
<feature type="chain" id="PRO_5045046578" evidence="12">
    <location>
        <begin position="37"/>
        <end position="1064"/>
    </location>
</feature>
<dbReference type="PANTHER" id="PTHR30069">
    <property type="entry name" value="TONB-DEPENDENT OUTER MEMBRANE RECEPTOR"/>
    <property type="match status" value="1"/>
</dbReference>
<evidence type="ECO:0000259" key="13">
    <source>
        <dbReference type="Pfam" id="PF00593"/>
    </source>
</evidence>
<feature type="signal peptide" evidence="12">
    <location>
        <begin position="1"/>
        <end position="36"/>
    </location>
</feature>
<evidence type="ECO:0000256" key="4">
    <source>
        <dbReference type="ARBA" id="ARBA00022692"/>
    </source>
</evidence>
<keyword evidence="16" id="KW-1185">Reference proteome</keyword>
<dbReference type="Gene3D" id="2.170.130.10">
    <property type="entry name" value="TonB-dependent receptor, plug domain"/>
    <property type="match status" value="1"/>
</dbReference>
<comment type="caution">
    <text evidence="15">The sequence shown here is derived from an EMBL/GenBank/DDBJ whole genome shotgun (WGS) entry which is preliminary data.</text>
</comment>
<gene>
    <name evidence="15" type="ORF">ICL07_31115</name>
</gene>
<keyword evidence="9 10" id="KW-0998">Cell outer membrane</keyword>
<evidence type="ECO:0000259" key="14">
    <source>
        <dbReference type="Pfam" id="PF07715"/>
    </source>
</evidence>
<dbReference type="SUPFAM" id="SSF56935">
    <property type="entry name" value="Porins"/>
    <property type="match status" value="1"/>
</dbReference>
<evidence type="ECO:0000256" key="5">
    <source>
        <dbReference type="ARBA" id="ARBA00022729"/>
    </source>
</evidence>
<dbReference type="Gene3D" id="2.40.170.20">
    <property type="entry name" value="TonB-dependent receptor, beta-barrel domain"/>
    <property type="match status" value="1"/>
</dbReference>
<dbReference type="InterPro" id="IPR036942">
    <property type="entry name" value="Beta-barrel_TonB_sf"/>
</dbReference>
<dbReference type="PANTHER" id="PTHR30069:SF29">
    <property type="entry name" value="HEMOGLOBIN AND HEMOGLOBIN-HAPTOGLOBIN-BINDING PROTEIN 1-RELATED"/>
    <property type="match status" value="1"/>
</dbReference>
<dbReference type="Pfam" id="PF13715">
    <property type="entry name" value="CarbopepD_reg_2"/>
    <property type="match status" value="1"/>
</dbReference>
<keyword evidence="2 10" id="KW-0813">Transport</keyword>
<keyword evidence="5 12" id="KW-0732">Signal</keyword>
<evidence type="ECO:0000256" key="10">
    <source>
        <dbReference type="PROSITE-ProRule" id="PRU01360"/>
    </source>
</evidence>
<feature type="domain" description="TonB-dependent receptor-like beta-barrel" evidence="13">
    <location>
        <begin position="464"/>
        <end position="853"/>
    </location>
</feature>
<dbReference type="InterPro" id="IPR012910">
    <property type="entry name" value="Plug_dom"/>
</dbReference>
<evidence type="ECO:0000256" key="6">
    <source>
        <dbReference type="ARBA" id="ARBA00023077"/>
    </source>
</evidence>
<evidence type="ECO:0000256" key="7">
    <source>
        <dbReference type="ARBA" id="ARBA00023136"/>
    </source>
</evidence>
<organism evidence="15 16">
    <name type="scientific">Chitinophaga qingshengii</name>
    <dbReference type="NCBI Taxonomy" id="1569794"/>
    <lineage>
        <taxon>Bacteria</taxon>
        <taxon>Pseudomonadati</taxon>
        <taxon>Bacteroidota</taxon>
        <taxon>Chitinophagia</taxon>
        <taxon>Chitinophagales</taxon>
        <taxon>Chitinophagaceae</taxon>
        <taxon>Chitinophaga</taxon>
    </lineage>
</organism>
<evidence type="ECO:0000256" key="8">
    <source>
        <dbReference type="ARBA" id="ARBA00023170"/>
    </source>
</evidence>
<sequence>MRNFYAGCVKPVKTLFSLKMRLALFFAFLSTSMASAAHIEGQSMEKIRVNIQAKELPMKKVLQMIEKQSSLTIGYDVSAIPAESKISYTATGKTVASVLKELLSSFPVNVVQVNDNYLLIRQHGQQPIAKITGRITDAKTREALPGVSVSIKGSSFGTQTDVDGRFSLGFPAGKEEVTLNVYFLGFKKKEIVLKKENSTALNIQLEEDRLGLDEVVVTGQGIDIAKRRLSSNVVSIGSREIEDVPAGRIDQLLQSRLPNTQIKLTGGQAGATTLIRTRGINSAFINATPIIYVDGVRMDNLNSPATLGGGSAQGAAISAISDIPMDNIEKIEYINGGAATTLYGSDAANGVIQIFTKKGGAGKVSLNAETQMGIETPTTDFLHFKRTKELLMQNGFHQKHHIGLNGGQENFGYSFSANYLNSRGTEIFNQNNNRKVDLSTGFRAALGEQVTYESSFTFINNQYKRNRNGNQGGYTGLWFTESGASAITGPRFNPDIDNLSDAEFQKMKDYVREAERLQDNDITVNRFQTSQSFKYRPFKNLVFKATGGIDYRVQKNQVITTNKYLSFTTGNPVKDQGNINSADRKYLGLTLELNGQHEFKTTDFSFVTTAGMQFFRNEDQQIAYIGTNIRDGARTIKDATLKTSDEAYFETVNMGVYLQENIGFKNKLFVDLGLRGDRNPAFGRNIGTQYYPKVGVSYVPSAESWFTNVEKVLSSAKVRGSFGIAGNLPTPFSNERTIDFQGYGSDQAAAFGNSGNDYLKPEKTHTLEGGVDLGFLKDRLLISAGYYHALTKGALFFVPPVPSSGYAKSQLYNVGEILNRGWEFSITAIPVDTKDWTLRLNASANTVYNNVENAGGTGPFNINGFSARTIQTIVQEGYPIGFLRGYRGEFGPDGVLKTSTPQQNLGTTLPGLFGSLGLNLRYKQLSIFVNGDYQQGAFANSFDRQFRFYYGAGNEGIPQGEIDKNKRTNWLNFTNMFTEKTDFIKIRLIGCSYNWKPAMFNKVIKLATVSFSAVNPLNFASSSFDPEATISGGAQGQGGATTGGISYATYSAPRQFLGTLRLNF</sequence>
<keyword evidence="7 10" id="KW-0472">Membrane</keyword>
<protein>
    <submittedName>
        <fullName evidence="15">TonB-dependent receptor</fullName>
    </submittedName>
</protein>
<evidence type="ECO:0000313" key="16">
    <source>
        <dbReference type="Proteomes" id="UP000659124"/>
    </source>
</evidence>
<dbReference type="Gene3D" id="2.60.40.1120">
    <property type="entry name" value="Carboxypeptidase-like, regulatory domain"/>
    <property type="match status" value="1"/>
</dbReference>
<reference evidence="15 16" key="1">
    <citation type="submission" date="2020-09" db="EMBL/GenBank/DDBJ databases">
        <title>Genome sequences of type strains of Chitinophaga qingshengii and Chitinophaga varians.</title>
        <authorList>
            <person name="Kittiwongwattana C."/>
        </authorList>
    </citation>
    <scope>NUCLEOTIDE SEQUENCE [LARGE SCALE GENOMIC DNA]</scope>
    <source>
        <strain evidence="15 16">JCM 30026</strain>
    </source>
</reference>
<evidence type="ECO:0000256" key="11">
    <source>
        <dbReference type="RuleBase" id="RU003357"/>
    </source>
</evidence>
<dbReference type="InterPro" id="IPR000531">
    <property type="entry name" value="Beta-barrel_TonB"/>
</dbReference>
<keyword evidence="8 15" id="KW-0675">Receptor</keyword>
<dbReference type="Proteomes" id="UP000659124">
    <property type="component" value="Unassembled WGS sequence"/>
</dbReference>
<dbReference type="SUPFAM" id="SSF49464">
    <property type="entry name" value="Carboxypeptidase regulatory domain-like"/>
    <property type="match status" value="1"/>
</dbReference>
<dbReference type="Pfam" id="PF07715">
    <property type="entry name" value="Plug"/>
    <property type="match status" value="1"/>
</dbReference>
<comment type="subcellular location">
    <subcellularLocation>
        <location evidence="1 10">Cell outer membrane</location>
        <topology evidence="1 10">Multi-pass membrane protein</topology>
    </subcellularLocation>
</comment>
<dbReference type="EMBL" id="JACVFC010000006">
    <property type="protein sequence ID" value="MBC9934870.1"/>
    <property type="molecule type" value="Genomic_DNA"/>
</dbReference>
<dbReference type="InterPro" id="IPR037066">
    <property type="entry name" value="Plug_dom_sf"/>
</dbReference>
<comment type="similarity">
    <text evidence="10 11">Belongs to the TonB-dependent receptor family.</text>
</comment>
<feature type="domain" description="TonB-dependent receptor plug" evidence="14">
    <location>
        <begin position="226"/>
        <end position="351"/>
    </location>
</feature>
<keyword evidence="4 10" id="KW-0812">Transmembrane</keyword>
<name>A0ABR7TYI5_9BACT</name>
<evidence type="ECO:0000256" key="12">
    <source>
        <dbReference type="SAM" id="SignalP"/>
    </source>
</evidence>
<accession>A0ABR7TYI5</accession>
<dbReference type="InterPro" id="IPR039426">
    <property type="entry name" value="TonB-dep_rcpt-like"/>
</dbReference>
<dbReference type="Pfam" id="PF00593">
    <property type="entry name" value="TonB_dep_Rec_b-barrel"/>
    <property type="match status" value="1"/>
</dbReference>
<evidence type="ECO:0000256" key="9">
    <source>
        <dbReference type="ARBA" id="ARBA00023237"/>
    </source>
</evidence>
<evidence type="ECO:0000256" key="3">
    <source>
        <dbReference type="ARBA" id="ARBA00022452"/>
    </source>
</evidence>
<evidence type="ECO:0000313" key="15">
    <source>
        <dbReference type="EMBL" id="MBC9934870.1"/>
    </source>
</evidence>
<keyword evidence="3 10" id="KW-1134">Transmembrane beta strand</keyword>